<dbReference type="Proteomes" id="UP000001208">
    <property type="component" value="Chromosome"/>
</dbReference>
<proteinExistence type="predicted"/>
<dbReference type="EMBL" id="CP001100">
    <property type="protein sequence ID" value="ACF14654.1"/>
    <property type="molecule type" value="Genomic_DNA"/>
</dbReference>
<dbReference type="AlphaFoldDB" id="B3QW00"/>
<dbReference type="STRING" id="517418.Ctha_2203"/>
<dbReference type="HOGENOM" id="CLU_1955713_0_0_10"/>
<accession>B3QW00</accession>
<feature type="compositionally biased region" description="Basic and acidic residues" evidence="1">
    <location>
        <begin position="102"/>
        <end position="113"/>
    </location>
</feature>
<dbReference type="RefSeq" id="WP_012500737.1">
    <property type="nucleotide sequence ID" value="NC_011026.1"/>
</dbReference>
<feature type="region of interest" description="Disordered" evidence="1">
    <location>
        <begin position="102"/>
        <end position="128"/>
    </location>
</feature>
<gene>
    <name evidence="2" type="ordered locus">Ctha_2203</name>
</gene>
<feature type="compositionally biased region" description="Basic residues" evidence="1">
    <location>
        <begin position="119"/>
        <end position="128"/>
    </location>
</feature>
<keyword evidence="3" id="KW-1185">Reference proteome</keyword>
<protein>
    <submittedName>
        <fullName evidence="2">Uncharacterized protein</fullName>
    </submittedName>
</protein>
<evidence type="ECO:0000256" key="1">
    <source>
        <dbReference type="SAM" id="MobiDB-lite"/>
    </source>
</evidence>
<reference evidence="2 3" key="1">
    <citation type="submission" date="2008-06" db="EMBL/GenBank/DDBJ databases">
        <title>Complete sequence of Chloroherpeton thalassium ATCC 35110.</title>
        <authorList>
            <consortium name="US DOE Joint Genome Institute"/>
            <person name="Lucas S."/>
            <person name="Copeland A."/>
            <person name="Lapidus A."/>
            <person name="Glavina del Rio T."/>
            <person name="Dalin E."/>
            <person name="Tice H."/>
            <person name="Bruce D."/>
            <person name="Goodwin L."/>
            <person name="Pitluck S."/>
            <person name="Schmutz J."/>
            <person name="Larimer F."/>
            <person name="Land M."/>
            <person name="Hauser L."/>
            <person name="Kyrpides N."/>
            <person name="Mikhailova N."/>
            <person name="Liu Z."/>
            <person name="Li T."/>
            <person name="Zhao F."/>
            <person name="Overmann J."/>
            <person name="Bryant D.A."/>
            <person name="Richardson P."/>
        </authorList>
    </citation>
    <scope>NUCLEOTIDE SEQUENCE [LARGE SCALE GENOMIC DNA]</scope>
    <source>
        <strain evidence="3">ATCC 35110 / GB-78</strain>
    </source>
</reference>
<evidence type="ECO:0000313" key="2">
    <source>
        <dbReference type="EMBL" id="ACF14654.1"/>
    </source>
</evidence>
<evidence type="ECO:0000313" key="3">
    <source>
        <dbReference type="Proteomes" id="UP000001208"/>
    </source>
</evidence>
<organism evidence="2 3">
    <name type="scientific">Chloroherpeton thalassium (strain ATCC 35110 / GB-78)</name>
    <dbReference type="NCBI Taxonomy" id="517418"/>
    <lineage>
        <taxon>Bacteria</taxon>
        <taxon>Pseudomonadati</taxon>
        <taxon>Chlorobiota</taxon>
        <taxon>Chlorobiia</taxon>
        <taxon>Chlorobiales</taxon>
        <taxon>Chloroherpetonaceae</taxon>
        <taxon>Chloroherpeton</taxon>
    </lineage>
</organism>
<sequence>MAKKLTKYLPVMVSEDIANWYEAQAELEGQPKAVLLRNALRTYKEIATKPDMGAALLYGKSTNATYLSNEDKNKLRLLSEQKISYQELEKILNLHKTISEHFSSEQADSRSQNETKNGLPHKYHGHKK</sequence>
<name>B3QW00_CHLT3</name>
<dbReference type="KEGG" id="cts:Ctha_2203"/>